<feature type="compositionally biased region" description="Basic residues" evidence="13">
    <location>
        <begin position="298"/>
        <end position="310"/>
    </location>
</feature>
<dbReference type="InterPro" id="IPR049557">
    <property type="entry name" value="Transketolase_CS"/>
</dbReference>
<feature type="region of interest" description="Disordered" evidence="13">
    <location>
        <begin position="96"/>
        <end position="276"/>
    </location>
</feature>
<dbReference type="HAMAP" id="MF_00315">
    <property type="entry name" value="DXP_synth"/>
    <property type="match status" value="1"/>
</dbReference>
<evidence type="ECO:0000256" key="5">
    <source>
        <dbReference type="ARBA" id="ARBA00011738"/>
    </source>
</evidence>
<dbReference type="InterPro" id="IPR029061">
    <property type="entry name" value="THDP-binding"/>
</dbReference>
<comment type="caution">
    <text evidence="15">The sequence shown here is derived from an EMBL/GenBank/DDBJ whole genome shotgun (WGS) entry which is preliminary data.</text>
</comment>
<dbReference type="Pfam" id="PF02780">
    <property type="entry name" value="Transketolase_C"/>
    <property type="match status" value="1"/>
</dbReference>
<evidence type="ECO:0000256" key="4">
    <source>
        <dbReference type="ARBA" id="ARBA00011081"/>
    </source>
</evidence>
<evidence type="ECO:0000256" key="11">
    <source>
        <dbReference type="ARBA" id="ARBA00023052"/>
    </source>
</evidence>
<dbReference type="EC" id="2.2.1.7" evidence="6"/>
<dbReference type="PANTHER" id="PTHR43322:SF5">
    <property type="entry name" value="1-DEOXY-D-XYLULOSE-5-PHOSPHATE SYNTHASE, CHLOROPLASTIC"/>
    <property type="match status" value="1"/>
</dbReference>
<dbReference type="Gene3D" id="3.40.50.970">
    <property type="match status" value="2"/>
</dbReference>
<dbReference type="GO" id="GO:0009228">
    <property type="term" value="P:thiamine biosynthetic process"/>
    <property type="evidence" value="ECO:0007669"/>
    <property type="project" value="UniProtKB-KW"/>
</dbReference>
<evidence type="ECO:0000256" key="8">
    <source>
        <dbReference type="ARBA" id="ARBA00022723"/>
    </source>
</evidence>
<evidence type="ECO:0000256" key="12">
    <source>
        <dbReference type="ARBA" id="ARBA00023229"/>
    </source>
</evidence>
<feature type="compositionally biased region" description="Basic residues" evidence="13">
    <location>
        <begin position="101"/>
        <end position="118"/>
    </location>
</feature>
<evidence type="ECO:0000256" key="13">
    <source>
        <dbReference type="SAM" id="MobiDB-lite"/>
    </source>
</evidence>
<dbReference type="SUPFAM" id="SSF53187">
    <property type="entry name" value="Zn-dependent exopeptidases"/>
    <property type="match status" value="1"/>
</dbReference>
<dbReference type="InterPro" id="IPR005475">
    <property type="entry name" value="Transketolase-like_Pyr-bd"/>
</dbReference>
<dbReference type="EMBL" id="JAGFBR010000335">
    <property type="protein sequence ID" value="KAH0445898.1"/>
    <property type="molecule type" value="Genomic_DNA"/>
</dbReference>
<feature type="compositionally biased region" description="Basic and acidic residues" evidence="13">
    <location>
        <begin position="233"/>
        <end position="256"/>
    </location>
</feature>
<evidence type="ECO:0000313" key="16">
    <source>
        <dbReference type="Proteomes" id="UP000775213"/>
    </source>
</evidence>
<dbReference type="GO" id="GO:0046872">
    <property type="term" value="F:metal ion binding"/>
    <property type="evidence" value="ECO:0007669"/>
    <property type="project" value="UniProtKB-KW"/>
</dbReference>
<dbReference type="AlphaFoldDB" id="A0AAV7FRI5"/>
<protein>
    <recommendedName>
        <fullName evidence="6">1-deoxy-D-xylulose-5-phosphate synthase</fullName>
        <ecNumber evidence="6">2.2.1.7</ecNumber>
    </recommendedName>
</protein>
<feature type="domain" description="Transketolase-like pyrimidine-binding" evidence="14">
    <location>
        <begin position="842"/>
        <end position="1006"/>
    </location>
</feature>
<dbReference type="GO" id="GO:0016114">
    <property type="term" value="P:terpenoid biosynthetic process"/>
    <property type="evidence" value="ECO:0007669"/>
    <property type="project" value="InterPro"/>
</dbReference>
<dbReference type="NCBIfam" id="TIGR00204">
    <property type="entry name" value="dxs"/>
    <property type="match status" value="1"/>
</dbReference>
<feature type="compositionally biased region" description="Pro residues" evidence="13">
    <location>
        <begin position="1190"/>
        <end position="1201"/>
    </location>
</feature>
<keyword evidence="8" id="KW-0479">Metal-binding</keyword>
<dbReference type="SUPFAM" id="SSF52922">
    <property type="entry name" value="TK C-terminal domain-like"/>
    <property type="match status" value="1"/>
</dbReference>
<dbReference type="InterPro" id="IPR020826">
    <property type="entry name" value="Transketolase_BS"/>
</dbReference>
<evidence type="ECO:0000256" key="3">
    <source>
        <dbReference type="ARBA" id="ARBA00004980"/>
    </source>
</evidence>
<keyword evidence="12" id="KW-0414">Isoprene biosynthesis</keyword>
<dbReference type="GO" id="GO:0016787">
    <property type="term" value="F:hydrolase activity"/>
    <property type="evidence" value="ECO:0007669"/>
    <property type="project" value="InterPro"/>
</dbReference>
<dbReference type="PROSITE" id="PS00802">
    <property type="entry name" value="TRANSKETOLASE_2"/>
    <property type="match status" value="1"/>
</dbReference>
<keyword evidence="10" id="KW-0784">Thiamine biosynthesis</keyword>
<evidence type="ECO:0000256" key="1">
    <source>
        <dbReference type="ARBA" id="ARBA00001946"/>
    </source>
</evidence>
<evidence type="ECO:0000256" key="9">
    <source>
        <dbReference type="ARBA" id="ARBA00022842"/>
    </source>
</evidence>
<keyword evidence="7" id="KW-0808">Transferase</keyword>
<evidence type="ECO:0000313" key="15">
    <source>
        <dbReference type="EMBL" id="KAH0445898.1"/>
    </source>
</evidence>
<dbReference type="Pfam" id="PF13292">
    <property type="entry name" value="DXP_synthase_N"/>
    <property type="match status" value="1"/>
</dbReference>
<dbReference type="GO" id="GO:0008661">
    <property type="term" value="F:1-deoxy-D-xylulose-5-phosphate synthase activity"/>
    <property type="evidence" value="ECO:0007669"/>
    <property type="project" value="UniProtKB-EC"/>
</dbReference>
<dbReference type="InterPro" id="IPR033248">
    <property type="entry name" value="Transketolase_C"/>
</dbReference>
<dbReference type="FunFam" id="3.40.50.970:FF:000005">
    <property type="entry name" value="1-deoxy-D-xylulose-5-phosphate synthase"/>
    <property type="match status" value="1"/>
</dbReference>
<dbReference type="GO" id="GO:0005829">
    <property type="term" value="C:cytosol"/>
    <property type="evidence" value="ECO:0007669"/>
    <property type="project" value="TreeGrafter"/>
</dbReference>
<dbReference type="CDD" id="cd02007">
    <property type="entry name" value="TPP_DXS"/>
    <property type="match status" value="1"/>
</dbReference>
<comment type="cofactor">
    <cofactor evidence="1">
        <name>Mg(2+)</name>
        <dbReference type="ChEBI" id="CHEBI:18420"/>
    </cofactor>
</comment>
<sequence>MLRLGGTGPAVAVRGELDALPVREDTGLEFASRRDGAAHVCGHDVHTAALVAVVRAVEAAGPDLLAAPLLAVFQPREEAAPSGAADVVVEPAFRAHAPRRDARRARPARAAARGRVRPARSGERLGRRDRDHGHRARGARRIPAPHPGPGPRRRRGRRRPAADRGPAGEPARGGRGDDRADHRRVRPERRARRGHRARHRARPRRRPGRDPRGRHPGRGAHRGRPRLHGRGGRGAERARRREPRAPDRGHRRDAGRPARRGARGPDRPAPRHRVPLLRGGRLLALLGGGHPLDDAVRGHGRPRRRARQRPRPAPPRLLARRRDGTSRPPSCVTRCTSPRCSRASRRCAARRSPAAGHRRPRGAGPRGRHRLGHRRDPEAAAGPWPAHRRRDGRGHGGGAGEAPPRGRGDVHRRPHRGGEAAGRGRARGPVRLGPAVARDRTEGPVDLPAARPHGGARWGRDAARARLDPVLPDRQAGAAQPRGDLRGGRGQPHRVVERTAGRGLRRAAPPHHLNGPASRRGLRRLPDVSLLQRVRTPADLRSLDAGEVDALAAEIRGFLIDAVCRTGGHLGPNLGVVELTLALHRVFDSPRDALLFDTGHQSYVHKIVTGRAGEFGGLRQGGGLSGYPSRAESEHDLVENSHASTALSWADGLAKADQLLGRDRSVVAVVGDGALTGGMCWEALNNIAGSDRPVVVVVNDNGRSYSPTIGGLSERLSTLRLAPRYEDVLEQGRKALQKIPVVGNTLYSAMHAAKAGVKDAFTPQALFSDLGLKYFGPVDGHDTEALETALRAARAFGGPVIVHAVTGKGRGFASAEQDLAEQMHAVGVIDPETGLPVGPKPRSWTAEFTDTMLELGRERSDVVAITAAMPGPTGLAAFGEVYPERLFDVGIAEQHALTSAAGLAHGGLHPVVAIYSTFLNRAFDQLLMDVALHREPVTVVLDRAGVTGDDGASHNGMWDLSVMGIVPGLRVASPRDAVTLREELREAVSVDDGPTALRWSKGAVPGEVPALRRLGPASGPGAVDVLAEPGRLSRAAPRPTAIERLERDDDEPPQVPDVLLVCVGAFGQLGVEAADRLTAQGIGVTVVDPRWLQPVPPALLDLAASHRLVVTVEDGGRHGGFGSALADALSEAEVDVPVRRIALAQEFLVHDSRAALLAAAGLTDQDVARRVTEWVARPAGTTGPCSPATRSPPPEYGPGPGPDRERPPS</sequence>
<dbReference type="Pfam" id="PF01546">
    <property type="entry name" value="Peptidase_M20"/>
    <property type="match status" value="1"/>
</dbReference>
<dbReference type="InterPro" id="IPR002933">
    <property type="entry name" value="Peptidase_M20"/>
</dbReference>
<dbReference type="GO" id="GO:0019288">
    <property type="term" value="P:isopentenyl diphosphate biosynthetic process, methylerythritol 4-phosphate pathway"/>
    <property type="evidence" value="ECO:0007669"/>
    <property type="project" value="TreeGrafter"/>
</dbReference>
<dbReference type="Gene3D" id="3.40.630.10">
    <property type="entry name" value="Zn peptidases"/>
    <property type="match status" value="1"/>
</dbReference>
<dbReference type="Proteomes" id="UP000775213">
    <property type="component" value="Unassembled WGS sequence"/>
</dbReference>
<dbReference type="PROSITE" id="PS00801">
    <property type="entry name" value="TRANSKETOLASE_1"/>
    <property type="match status" value="1"/>
</dbReference>
<feature type="compositionally biased region" description="Basic residues" evidence="13">
    <location>
        <begin position="356"/>
        <end position="373"/>
    </location>
</feature>
<dbReference type="CDD" id="cd07033">
    <property type="entry name" value="TPP_PYR_DXS_TK_like"/>
    <property type="match status" value="1"/>
</dbReference>
<comment type="pathway">
    <text evidence="3">Metabolic intermediate biosynthesis; 1-deoxy-D-xylulose 5-phosphate biosynthesis; 1-deoxy-D-xylulose 5-phosphate from D-glyceraldehyde 3-phosphate and pyruvate: step 1/1.</text>
</comment>
<evidence type="ECO:0000256" key="2">
    <source>
        <dbReference type="ARBA" id="ARBA00001964"/>
    </source>
</evidence>
<dbReference type="Gene3D" id="3.40.50.920">
    <property type="match status" value="1"/>
</dbReference>
<dbReference type="SMART" id="SM00861">
    <property type="entry name" value="Transket_pyr"/>
    <property type="match status" value="1"/>
</dbReference>
<dbReference type="InterPro" id="IPR009014">
    <property type="entry name" value="Transketo_C/PFOR_II"/>
</dbReference>
<evidence type="ECO:0000256" key="7">
    <source>
        <dbReference type="ARBA" id="ARBA00022679"/>
    </source>
</evidence>
<evidence type="ECO:0000259" key="14">
    <source>
        <dbReference type="SMART" id="SM00861"/>
    </source>
</evidence>
<proteinExistence type="inferred from homology"/>
<organism evidence="15 16">
    <name type="scientific">Dendrobium chrysotoxum</name>
    <name type="common">Orchid</name>
    <dbReference type="NCBI Taxonomy" id="161865"/>
    <lineage>
        <taxon>Eukaryota</taxon>
        <taxon>Viridiplantae</taxon>
        <taxon>Streptophyta</taxon>
        <taxon>Embryophyta</taxon>
        <taxon>Tracheophyta</taxon>
        <taxon>Spermatophyta</taxon>
        <taxon>Magnoliopsida</taxon>
        <taxon>Liliopsida</taxon>
        <taxon>Asparagales</taxon>
        <taxon>Orchidaceae</taxon>
        <taxon>Epidendroideae</taxon>
        <taxon>Malaxideae</taxon>
        <taxon>Dendrobiinae</taxon>
        <taxon>Dendrobium</taxon>
    </lineage>
</organism>
<reference evidence="15 16" key="1">
    <citation type="journal article" date="2021" name="Hortic Res">
        <title>Chromosome-scale assembly of the Dendrobium chrysotoxum genome enhances the understanding of orchid evolution.</title>
        <authorList>
            <person name="Zhang Y."/>
            <person name="Zhang G.Q."/>
            <person name="Zhang D."/>
            <person name="Liu X.D."/>
            <person name="Xu X.Y."/>
            <person name="Sun W.H."/>
            <person name="Yu X."/>
            <person name="Zhu X."/>
            <person name="Wang Z.W."/>
            <person name="Zhao X."/>
            <person name="Zhong W.Y."/>
            <person name="Chen H."/>
            <person name="Yin W.L."/>
            <person name="Huang T."/>
            <person name="Niu S.C."/>
            <person name="Liu Z.J."/>
        </authorList>
    </citation>
    <scope>NUCLEOTIDE SEQUENCE [LARGE SCALE GENOMIC DNA]</scope>
    <source>
        <strain evidence="15">Lindl</strain>
    </source>
</reference>
<dbReference type="NCBIfam" id="NF003933">
    <property type="entry name" value="PRK05444.2-2"/>
    <property type="match status" value="1"/>
</dbReference>
<dbReference type="Pfam" id="PF02779">
    <property type="entry name" value="Transket_pyr"/>
    <property type="match status" value="1"/>
</dbReference>
<accession>A0AAV7FRI5</accession>
<evidence type="ECO:0000256" key="6">
    <source>
        <dbReference type="ARBA" id="ARBA00013150"/>
    </source>
</evidence>
<comment type="similarity">
    <text evidence="4">Belongs to the transketolase family. DXPS subfamily.</text>
</comment>
<feature type="region of interest" description="Disordered" evidence="13">
    <location>
        <begin position="1175"/>
        <end position="1209"/>
    </location>
</feature>
<feature type="compositionally biased region" description="Basic and acidic residues" evidence="13">
    <location>
        <begin position="120"/>
        <end position="132"/>
    </location>
</feature>
<feature type="compositionally biased region" description="Basic and acidic residues" evidence="13">
    <location>
        <begin position="172"/>
        <end position="181"/>
    </location>
</feature>
<keyword evidence="16" id="KW-1185">Reference proteome</keyword>
<feature type="compositionally biased region" description="Basic residues" evidence="13">
    <location>
        <begin position="182"/>
        <end position="207"/>
    </location>
</feature>
<dbReference type="SUPFAM" id="SSF52518">
    <property type="entry name" value="Thiamin diphosphate-binding fold (THDP-binding)"/>
    <property type="match status" value="2"/>
</dbReference>
<dbReference type="InterPro" id="IPR005477">
    <property type="entry name" value="Dxylulose-5-P_synthase"/>
</dbReference>
<feature type="compositionally biased region" description="Basic and acidic residues" evidence="13">
    <location>
        <begin position="458"/>
        <end position="467"/>
    </location>
</feature>
<feature type="region of interest" description="Disordered" evidence="13">
    <location>
        <begin position="288"/>
        <end position="494"/>
    </location>
</feature>
<feature type="compositionally biased region" description="Basic residues" evidence="13">
    <location>
        <begin position="214"/>
        <end position="231"/>
    </location>
</feature>
<gene>
    <name evidence="15" type="ORF">IEQ34_025268</name>
</gene>
<keyword evidence="9" id="KW-0460">Magnesium</keyword>
<keyword evidence="11" id="KW-0786">Thiamine pyrophosphate</keyword>
<dbReference type="PANTHER" id="PTHR43322">
    <property type="entry name" value="1-D-DEOXYXYLULOSE 5-PHOSPHATE SYNTHASE-RELATED"/>
    <property type="match status" value="1"/>
</dbReference>
<comment type="subunit">
    <text evidence="5">Homodimer.</text>
</comment>
<evidence type="ECO:0000256" key="10">
    <source>
        <dbReference type="ARBA" id="ARBA00022977"/>
    </source>
</evidence>
<name>A0AAV7FRI5_DENCH</name>
<comment type="cofactor">
    <cofactor evidence="2">
        <name>thiamine diphosphate</name>
        <dbReference type="ChEBI" id="CHEBI:58937"/>
    </cofactor>
</comment>